<dbReference type="STRING" id="190974.SAMN05216439_0364"/>
<dbReference type="AlphaFoldDB" id="A0A1H7PDW3"/>
<accession>A0A1H7PDW3</accession>
<dbReference type="RefSeq" id="WP_180365889.1">
    <property type="nucleotide sequence ID" value="NZ_FOAK01000015.1"/>
</dbReference>
<gene>
    <name evidence="1" type="ORF">SAMN05216439_0364</name>
</gene>
<evidence type="ECO:0000313" key="2">
    <source>
        <dbReference type="Proteomes" id="UP000199506"/>
    </source>
</evidence>
<dbReference type="Proteomes" id="UP000199506">
    <property type="component" value="Unassembled WGS sequence"/>
</dbReference>
<dbReference type="EMBL" id="FOAK01000015">
    <property type="protein sequence ID" value="SEL33604.1"/>
    <property type="molecule type" value="Genomic_DNA"/>
</dbReference>
<evidence type="ECO:0000313" key="1">
    <source>
        <dbReference type="EMBL" id="SEL33604.1"/>
    </source>
</evidence>
<reference evidence="1 2" key="1">
    <citation type="submission" date="2016-10" db="EMBL/GenBank/DDBJ databases">
        <authorList>
            <person name="de Groot N.N."/>
        </authorList>
    </citation>
    <scope>NUCLEOTIDE SEQUENCE [LARGE SCALE GENOMIC DNA]</scope>
    <source>
        <strain evidence="1 2">DSM 11978</strain>
    </source>
</reference>
<proteinExistence type="predicted"/>
<name>A0A1H7PDW3_9EURY</name>
<protein>
    <submittedName>
        <fullName evidence="1">Uncharacterized protein</fullName>
    </submittedName>
</protein>
<organism evidence="1 2">
    <name type="scientific">Methanobrevibacter gottschalkii</name>
    <dbReference type="NCBI Taxonomy" id="190974"/>
    <lineage>
        <taxon>Archaea</taxon>
        <taxon>Methanobacteriati</taxon>
        <taxon>Methanobacteriota</taxon>
        <taxon>Methanomada group</taxon>
        <taxon>Methanobacteria</taxon>
        <taxon>Methanobacteriales</taxon>
        <taxon>Methanobacteriaceae</taxon>
        <taxon>Methanobrevibacter</taxon>
    </lineage>
</organism>
<sequence length="52" mass="6239">MKFDDLTLEDLKNFSASDFEKIPKNILDNLLKQEMDQFPSHTFDSDRIMWDD</sequence>